<keyword evidence="2" id="KW-1185">Reference proteome</keyword>
<reference evidence="1 2" key="1">
    <citation type="journal article" date="2016" name="Genome Announc.">
        <title>Draft Genome Sequence of Planomonospora sphaerica JCM9374, a Rare Actinomycete.</title>
        <authorList>
            <person name="Dohra H."/>
            <person name="Suzuki T."/>
            <person name="Inoue Y."/>
            <person name="Kodani S."/>
        </authorList>
    </citation>
    <scope>NUCLEOTIDE SEQUENCE [LARGE SCALE GENOMIC DNA]</scope>
    <source>
        <strain evidence="1 2">JCM 9374</strain>
    </source>
</reference>
<reference evidence="2" key="2">
    <citation type="submission" date="2016-04" db="EMBL/GenBank/DDBJ databases">
        <title>Planomonospora sphaerica JCM9374 whole genome shotgun sequence.</title>
        <authorList>
            <person name="Suzuki T."/>
            <person name="Dohra H."/>
            <person name="Kodani S."/>
        </authorList>
    </citation>
    <scope>NUCLEOTIDE SEQUENCE [LARGE SCALE GENOMIC DNA]</scope>
    <source>
        <strain evidence="2">JCM 9374</strain>
    </source>
</reference>
<dbReference type="AlphaFoldDB" id="A0A171CPU2"/>
<evidence type="ECO:0000313" key="2">
    <source>
        <dbReference type="Proteomes" id="UP000077701"/>
    </source>
</evidence>
<protein>
    <submittedName>
        <fullName evidence="1">Uncharacterized protein</fullName>
    </submittedName>
</protein>
<proteinExistence type="predicted"/>
<comment type="caution">
    <text evidence="1">The sequence shown here is derived from an EMBL/GenBank/DDBJ whole genome shotgun (WGS) entry which is preliminary data.</text>
</comment>
<dbReference type="EMBL" id="BDCX01000006">
    <property type="protein sequence ID" value="GAT67038.1"/>
    <property type="molecule type" value="Genomic_DNA"/>
</dbReference>
<evidence type="ECO:0000313" key="1">
    <source>
        <dbReference type="EMBL" id="GAT67038.1"/>
    </source>
</evidence>
<organism evidence="1 2">
    <name type="scientific">Planomonospora sphaerica</name>
    <dbReference type="NCBI Taxonomy" id="161355"/>
    <lineage>
        <taxon>Bacteria</taxon>
        <taxon>Bacillati</taxon>
        <taxon>Actinomycetota</taxon>
        <taxon>Actinomycetes</taxon>
        <taxon>Streptosporangiales</taxon>
        <taxon>Streptosporangiaceae</taxon>
        <taxon>Planomonospora</taxon>
    </lineage>
</organism>
<sequence>MVNLALLIADDDRDEAIRLRHRTAEVGDTVEPS</sequence>
<dbReference type="Proteomes" id="UP000077701">
    <property type="component" value="Unassembled WGS sequence"/>
</dbReference>
<name>A0A171CPU2_9ACTN</name>
<accession>A0A171CPU2</accession>
<gene>
    <name evidence="1" type="ORF">PS9374_02691</name>
</gene>